<dbReference type="GO" id="GO:0071013">
    <property type="term" value="C:catalytic step 2 spliceosome"/>
    <property type="evidence" value="ECO:0007669"/>
    <property type="project" value="TreeGrafter"/>
</dbReference>
<proteinExistence type="inferred from homology"/>
<comment type="caution">
    <text evidence="7">The sequence shown here is derived from an EMBL/GenBank/DDBJ whole genome shotgun (WGS) entry which is preliminary data.</text>
</comment>
<sequence>MTTAARPTFDTARGKDSTAISLQISARDLPGQTKLKYRQPGQGGDADRISDAVLRDQLLKAEKESLHKTKLILFGLAGTSDQIQAADEDEQIAERNKMIEHEKQEYLKKVQHEYNLESGSEAESPDDADDSDSEDETALLMLELEKIKKSRELEKKAQEQERQRDELENIHEEVLHGNPLLVDDLDFVVKRRWDDDVVFKNQARGMENKPKKRFINDMLRSDFHKKFMKRYIQ</sequence>
<gene>
    <name evidence="7" type="ORF">AYI68_g2241</name>
</gene>
<accession>A0A1R0H3B7</accession>
<evidence type="ECO:0000313" key="8">
    <source>
        <dbReference type="Proteomes" id="UP000187455"/>
    </source>
</evidence>
<reference evidence="7 8" key="1">
    <citation type="journal article" date="2016" name="Mol. Biol. Evol.">
        <title>Genome-Wide Survey of Gut Fungi (Harpellales) Reveals the First Horizontally Transferred Ubiquitin Gene from a Mosquito Host.</title>
        <authorList>
            <person name="Wang Y."/>
            <person name="White M.M."/>
            <person name="Kvist S."/>
            <person name="Moncalvo J.M."/>
        </authorList>
    </citation>
    <scope>NUCLEOTIDE SEQUENCE [LARGE SCALE GENOMIC DNA]</scope>
    <source>
        <strain evidence="7 8">ALG-7-W6</strain>
    </source>
</reference>
<feature type="region of interest" description="Disordered" evidence="6">
    <location>
        <begin position="1"/>
        <end position="24"/>
    </location>
</feature>
<dbReference type="Proteomes" id="UP000187455">
    <property type="component" value="Unassembled WGS sequence"/>
</dbReference>
<evidence type="ECO:0000313" key="7">
    <source>
        <dbReference type="EMBL" id="OLY83614.1"/>
    </source>
</evidence>
<dbReference type="GO" id="GO:0003723">
    <property type="term" value="F:RNA binding"/>
    <property type="evidence" value="ECO:0007669"/>
    <property type="project" value="TreeGrafter"/>
</dbReference>
<dbReference type="GO" id="GO:0045292">
    <property type="term" value="P:mRNA cis splicing, via spliceosome"/>
    <property type="evidence" value="ECO:0007669"/>
    <property type="project" value="TreeGrafter"/>
</dbReference>
<name>A0A1R0H3B7_9FUNG</name>
<comment type="function">
    <text evidence="1">Involved in pre-mRNA splicing.</text>
</comment>
<dbReference type="Pfam" id="PF04889">
    <property type="entry name" value="Cwf_Cwc_15"/>
    <property type="match status" value="1"/>
</dbReference>
<feature type="coiled-coil region" evidence="5">
    <location>
        <begin position="141"/>
        <end position="177"/>
    </location>
</feature>
<keyword evidence="5" id="KW-0175">Coiled coil</keyword>
<dbReference type="STRING" id="133383.A0A1R0H3B7"/>
<keyword evidence="3" id="KW-0507">mRNA processing</keyword>
<evidence type="ECO:0000256" key="6">
    <source>
        <dbReference type="SAM" id="MobiDB-lite"/>
    </source>
</evidence>
<dbReference type="InterPro" id="IPR006973">
    <property type="entry name" value="Cwf_Cwc_15"/>
</dbReference>
<dbReference type="OrthoDB" id="30179at2759"/>
<dbReference type="AlphaFoldDB" id="A0A1R0H3B7"/>
<keyword evidence="4" id="KW-0508">mRNA splicing</keyword>
<keyword evidence="8" id="KW-1185">Reference proteome</keyword>
<evidence type="ECO:0000256" key="1">
    <source>
        <dbReference type="ARBA" id="ARBA00003777"/>
    </source>
</evidence>
<dbReference type="PANTHER" id="PTHR12718">
    <property type="entry name" value="CELL CYCLE CONTROL PROTEIN CWF15"/>
    <property type="match status" value="1"/>
</dbReference>
<evidence type="ECO:0000256" key="5">
    <source>
        <dbReference type="SAM" id="Coils"/>
    </source>
</evidence>
<evidence type="ECO:0000256" key="3">
    <source>
        <dbReference type="ARBA" id="ARBA00022664"/>
    </source>
</evidence>
<dbReference type="PANTHER" id="PTHR12718:SF2">
    <property type="entry name" value="SPLICEOSOME-ASSOCIATED PROTEIN CWC15 HOMOLOG"/>
    <property type="match status" value="1"/>
</dbReference>
<dbReference type="EMBL" id="LSSL01000818">
    <property type="protein sequence ID" value="OLY83614.1"/>
    <property type="molecule type" value="Genomic_DNA"/>
</dbReference>
<protein>
    <submittedName>
        <fullName evidence="7">Protein CWC15-like protein</fullName>
    </submittedName>
</protein>
<evidence type="ECO:0000256" key="4">
    <source>
        <dbReference type="ARBA" id="ARBA00023187"/>
    </source>
</evidence>
<comment type="similarity">
    <text evidence="2">Belongs to the CWC15 family.</text>
</comment>
<organism evidence="7 8">
    <name type="scientific">Smittium mucronatum</name>
    <dbReference type="NCBI Taxonomy" id="133383"/>
    <lineage>
        <taxon>Eukaryota</taxon>
        <taxon>Fungi</taxon>
        <taxon>Fungi incertae sedis</taxon>
        <taxon>Zoopagomycota</taxon>
        <taxon>Kickxellomycotina</taxon>
        <taxon>Harpellomycetes</taxon>
        <taxon>Harpellales</taxon>
        <taxon>Legeriomycetaceae</taxon>
        <taxon>Smittium</taxon>
    </lineage>
</organism>
<evidence type="ECO:0000256" key="2">
    <source>
        <dbReference type="ARBA" id="ARBA00006644"/>
    </source>
</evidence>